<name>A0A9J6FW83_HAELO</name>
<dbReference type="EMBL" id="JABSTR010000004">
    <property type="protein sequence ID" value="KAH9367522.1"/>
    <property type="molecule type" value="Genomic_DNA"/>
</dbReference>
<dbReference type="GO" id="GO:0003677">
    <property type="term" value="F:DNA binding"/>
    <property type="evidence" value="ECO:0007669"/>
    <property type="project" value="UniProtKB-UniRule"/>
</dbReference>
<dbReference type="VEuPathDB" id="VectorBase:HLOH_047329"/>
<evidence type="ECO:0000259" key="7">
    <source>
        <dbReference type="PROSITE" id="PS50950"/>
    </source>
</evidence>
<dbReference type="GO" id="GO:0008270">
    <property type="term" value="F:zinc ion binding"/>
    <property type="evidence" value="ECO:0007669"/>
    <property type="project" value="UniProtKB-KW"/>
</dbReference>
<feature type="domain" description="THAP-type" evidence="7">
    <location>
        <begin position="49"/>
        <end position="139"/>
    </location>
</feature>
<keyword evidence="4 5" id="KW-0238">DNA-binding</keyword>
<proteinExistence type="predicted"/>
<gene>
    <name evidence="8" type="ORF">HPB48_009076</name>
</gene>
<evidence type="ECO:0000256" key="6">
    <source>
        <dbReference type="SAM" id="MobiDB-lite"/>
    </source>
</evidence>
<dbReference type="AlphaFoldDB" id="A0A9J6FW83"/>
<keyword evidence="9" id="KW-1185">Reference proteome</keyword>
<sequence length="213" mass="24349">MKKNPRNLQTHPTSPKRGMHFARMVEQPDDVALDDFLYADSDAVSTEEMSDVALVETVMFPHAKKDAKASTFAAPDDDKMLRTWQRAIPRADKQFDRSPVLCKLHFEGHFIVHQYTHSEDVKIERGQPRLTDDAVPSFFPNTPAYLSRKLPQKRQSRTSREEVLVKRTKRTTAKLHLKMSVRRTKAPGPRRGSQQLHPGKTRSHSRGEASPVN</sequence>
<keyword evidence="1" id="KW-0479">Metal-binding</keyword>
<protein>
    <recommendedName>
        <fullName evidence="7">THAP-type domain-containing protein</fullName>
    </recommendedName>
</protein>
<evidence type="ECO:0000313" key="9">
    <source>
        <dbReference type="Proteomes" id="UP000821853"/>
    </source>
</evidence>
<evidence type="ECO:0000256" key="5">
    <source>
        <dbReference type="PROSITE-ProRule" id="PRU00309"/>
    </source>
</evidence>
<dbReference type="Proteomes" id="UP000821853">
    <property type="component" value="Chromosome 2"/>
</dbReference>
<feature type="compositionally biased region" description="Basic residues" evidence="6">
    <location>
        <begin position="166"/>
        <end position="185"/>
    </location>
</feature>
<dbReference type="OrthoDB" id="6418547at2759"/>
<evidence type="ECO:0000256" key="4">
    <source>
        <dbReference type="ARBA" id="ARBA00023125"/>
    </source>
</evidence>
<evidence type="ECO:0000256" key="1">
    <source>
        <dbReference type="ARBA" id="ARBA00022723"/>
    </source>
</evidence>
<evidence type="ECO:0000256" key="2">
    <source>
        <dbReference type="ARBA" id="ARBA00022771"/>
    </source>
</evidence>
<accession>A0A9J6FW83</accession>
<dbReference type="SUPFAM" id="SSF57716">
    <property type="entry name" value="Glucocorticoid receptor-like (DNA-binding domain)"/>
    <property type="match status" value="1"/>
</dbReference>
<feature type="region of interest" description="Disordered" evidence="6">
    <location>
        <begin position="149"/>
        <end position="213"/>
    </location>
</feature>
<organism evidence="8 9">
    <name type="scientific">Haemaphysalis longicornis</name>
    <name type="common">Bush tick</name>
    <dbReference type="NCBI Taxonomy" id="44386"/>
    <lineage>
        <taxon>Eukaryota</taxon>
        <taxon>Metazoa</taxon>
        <taxon>Ecdysozoa</taxon>
        <taxon>Arthropoda</taxon>
        <taxon>Chelicerata</taxon>
        <taxon>Arachnida</taxon>
        <taxon>Acari</taxon>
        <taxon>Parasitiformes</taxon>
        <taxon>Ixodida</taxon>
        <taxon>Ixodoidea</taxon>
        <taxon>Ixodidae</taxon>
        <taxon>Haemaphysalinae</taxon>
        <taxon>Haemaphysalis</taxon>
    </lineage>
</organism>
<evidence type="ECO:0000313" key="8">
    <source>
        <dbReference type="EMBL" id="KAH9367522.1"/>
    </source>
</evidence>
<reference evidence="8 9" key="1">
    <citation type="journal article" date="2020" name="Cell">
        <title>Large-Scale Comparative Analyses of Tick Genomes Elucidate Their Genetic Diversity and Vector Capacities.</title>
        <authorList>
            <consortium name="Tick Genome and Microbiome Consortium (TIGMIC)"/>
            <person name="Jia N."/>
            <person name="Wang J."/>
            <person name="Shi W."/>
            <person name="Du L."/>
            <person name="Sun Y."/>
            <person name="Zhan W."/>
            <person name="Jiang J.F."/>
            <person name="Wang Q."/>
            <person name="Zhang B."/>
            <person name="Ji P."/>
            <person name="Bell-Sakyi L."/>
            <person name="Cui X.M."/>
            <person name="Yuan T.T."/>
            <person name="Jiang B.G."/>
            <person name="Yang W.F."/>
            <person name="Lam T.T."/>
            <person name="Chang Q.C."/>
            <person name="Ding S.J."/>
            <person name="Wang X.J."/>
            <person name="Zhu J.G."/>
            <person name="Ruan X.D."/>
            <person name="Zhao L."/>
            <person name="Wei J.T."/>
            <person name="Ye R.Z."/>
            <person name="Que T.C."/>
            <person name="Du C.H."/>
            <person name="Zhou Y.H."/>
            <person name="Cheng J.X."/>
            <person name="Dai P.F."/>
            <person name="Guo W.B."/>
            <person name="Han X.H."/>
            <person name="Huang E.J."/>
            <person name="Li L.F."/>
            <person name="Wei W."/>
            <person name="Gao Y.C."/>
            <person name="Liu J.Z."/>
            <person name="Shao H.Z."/>
            <person name="Wang X."/>
            <person name="Wang C.C."/>
            <person name="Yang T.C."/>
            <person name="Huo Q.B."/>
            <person name="Li W."/>
            <person name="Chen H.Y."/>
            <person name="Chen S.E."/>
            <person name="Zhou L.G."/>
            <person name="Ni X.B."/>
            <person name="Tian J.H."/>
            <person name="Sheng Y."/>
            <person name="Liu T."/>
            <person name="Pan Y.S."/>
            <person name="Xia L.Y."/>
            <person name="Li J."/>
            <person name="Zhao F."/>
            <person name="Cao W.C."/>
        </authorList>
    </citation>
    <scope>NUCLEOTIDE SEQUENCE [LARGE SCALE GENOMIC DNA]</scope>
    <source>
        <strain evidence="8">HaeL-2018</strain>
    </source>
</reference>
<dbReference type="InterPro" id="IPR006612">
    <property type="entry name" value="THAP_Znf"/>
</dbReference>
<evidence type="ECO:0000256" key="3">
    <source>
        <dbReference type="ARBA" id="ARBA00022833"/>
    </source>
</evidence>
<dbReference type="Pfam" id="PF05485">
    <property type="entry name" value="THAP"/>
    <property type="match status" value="1"/>
</dbReference>
<comment type="caution">
    <text evidence="8">The sequence shown here is derived from an EMBL/GenBank/DDBJ whole genome shotgun (WGS) entry which is preliminary data.</text>
</comment>
<dbReference type="PROSITE" id="PS50950">
    <property type="entry name" value="ZF_THAP"/>
    <property type="match status" value="1"/>
</dbReference>
<keyword evidence="2 5" id="KW-0863">Zinc-finger</keyword>
<keyword evidence="3" id="KW-0862">Zinc</keyword>